<dbReference type="SMART" id="SM00614">
    <property type="entry name" value="ZnF_BED"/>
    <property type="match status" value="1"/>
</dbReference>
<dbReference type="SUPFAM" id="SSF53098">
    <property type="entry name" value="Ribonuclease H-like"/>
    <property type="match status" value="1"/>
</dbReference>
<evidence type="ECO:0000313" key="12">
    <source>
        <dbReference type="Proteomes" id="UP000789342"/>
    </source>
</evidence>
<evidence type="ECO:0000259" key="9">
    <source>
        <dbReference type="Pfam" id="PF02892"/>
    </source>
</evidence>
<comment type="caution">
    <text evidence="11">The sequence shown here is derived from an EMBL/GenBank/DDBJ whole genome shotgun (WGS) entry which is preliminary data.</text>
</comment>
<evidence type="ECO:0000313" key="11">
    <source>
        <dbReference type="EMBL" id="CAG8564940.1"/>
    </source>
</evidence>
<feature type="domain" description="HAT C-terminal dimerisation" evidence="10">
    <location>
        <begin position="485"/>
        <end position="534"/>
    </location>
</feature>
<dbReference type="GO" id="GO:0003677">
    <property type="term" value="F:DNA binding"/>
    <property type="evidence" value="ECO:0007669"/>
    <property type="project" value="UniProtKB-KW"/>
</dbReference>
<keyword evidence="7" id="KW-0804">Transcription</keyword>
<dbReference type="Pfam" id="PF02892">
    <property type="entry name" value="zf-BED"/>
    <property type="match status" value="1"/>
</dbReference>
<keyword evidence="2" id="KW-0479">Metal-binding</keyword>
<dbReference type="GO" id="GO:0046983">
    <property type="term" value="F:protein dimerization activity"/>
    <property type="evidence" value="ECO:0007669"/>
    <property type="project" value="InterPro"/>
</dbReference>
<keyword evidence="5" id="KW-0805">Transcription regulation</keyword>
<dbReference type="PANTHER" id="PTHR46481:SF10">
    <property type="entry name" value="ZINC FINGER BED DOMAIN-CONTAINING PROTEIN 39"/>
    <property type="match status" value="1"/>
</dbReference>
<keyword evidence="12" id="KW-1185">Reference proteome</keyword>
<proteinExistence type="predicted"/>
<dbReference type="InterPro" id="IPR003656">
    <property type="entry name" value="Znf_BED"/>
</dbReference>
<evidence type="ECO:0000256" key="3">
    <source>
        <dbReference type="ARBA" id="ARBA00022771"/>
    </source>
</evidence>
<dbReference type="GO" id="GO:0009791">
    <property type="term" value="P:post-embryonic development"/>
    <property type="evidence" value="ECO:0007669"/>
    <property type="project" value="UniProtKB-ARBA"/>
</dbReference>
<dbReference type="SUPFAM" id="SSF57667">
    <property type="entry name" value="beta-beta-alpha zinc fingers"/>
    <property type="match status" value="1"/>
</dbReference>
<keyword evidence="8" id="KW-0539">Nucleus</keyword>
<sequence length="571" mass="67336">MSFDNAESTIYTFNSQHSSFTSASKAMQQPDIFFNENPRCNSVERINRKSRIWNYFTRLNISSDGKTRKIKCKLPGCGKEFIYGNSPSTLRYHLRHHHNIVVNSNQIKLAQGHTTSHKRSKKNTSSVTEDLDFYRFIELEKFRYHTSGVIDSQTTYFYNQLCPILKNLLRDVKSVSLAIESFKIESYEHVRITCHWLSDDFQLHKILLDIIPIPKFFDIDEIFKSIKGFWDAWELNDKVISTTMGQDLDYRVICAIDRFKDIAYLDCALDIGSVSINITKPVSVFCEDLYYDFSEEGIEEEVNHIIEEVKKICNDAKNSEELIIYLVRHEHEFLKEALQGRNWISSLMPDTKIIKYFDNLSPYSKILKNAMQNLDDAKYTLYTLKIEFSSLRQHIQEYEQKFEEHLKQKPPFLVEIFTVYFIKEIEFILSEIFGHIHYKIAFFDPHTKKALEDEDEMDGVYLEIDSEYLDLCEKTQNTPTNIDEFDRYVTLTLNNPNERIDPIEWWRRHKNELPVMAKLAQKYLSIPVTCHSFNECNKKMGASLKSIIDNSSNFEMAKRYEFLKQNINYLC</sequence>
<name>A0A9N9FWH4_9GLOM</name>
<comment type="subcellular location">
    <subcellularLocation>
        <location evidence="1">Nucleus</location>
    </subcellularLocation>
</comment>
<dbReference type="Proteomes" id="UP000789342">
    <property type="component" value="Unassembled WGS sequence"/>
</dbReference>
<evidence type="ECO:0000256" key="8">
    <source>
        <dbReference type="ARBA" id="ARBA00023242"/>
    </source>
</evidence>
<evidence type="ECO:0000256" key="7">
    <source>
        <dbReference type="ARBA" id="ARBA00023163"/>
    </source>
</evidence>
<dbReference type="GO" id="GO:0008270">
    <property type="term" value="F:zinc ion binding"/>
    <property type="evidence" value="ECO:0007669"/>
    <property type="project" value="UniProtKB-KW"/>
</dbReference>
<dbReference type="InterPro" id="IPR052035">
    <property type="entry name" value="ZnF_BED_domain_contain"/>
</dbReference>
<keyword evidence="4" id="KW-0862">Zinc</keyword>
<dbReference type="InterPro" id="IPR008906">
    <property type="entry name" value="HATC_C_dom"/>
</dbReference>
<reference evidence="11" key="1">
    <citation type="submission" date="2021-06" db="EMBL/GenBank/DDBJ databases">
        <authorList>
            <person name="Kallberg Y."/>
            <person name="Tangrot J."/>
            <person name="Rosling A."/>
        </authorList>
    </citation>
    <scope>NUCLEOTIDE SEQUENCE</scope>
    <source>
        <strain evidence="11">CL551</strain>
    </source>
</reference>
<evidence type="ECO:0000256" key="6">
    <source>
        <dbReference type="ARBA" id="ARBA00023125"/>
    </source>
</evidence>
<dbReference type="GO" id="GO:0005634">
    <property type="term" value="C:nucleus"/>
    <property type="evidence" value="ECO:0007669"/>
    <property type="project" value="UniProtKB-SubCell"/>
</dbReference>
<dbReference type="EMBL" id="CAJVPV010004024">
    <property type="protein sequence ID" value="CAG8564940.1"/>
    <property type="molecule type" value="Genomic_DNA"/>
</dbReference>
<dbReference type="AlphaFoldDB" id="A0A9N9FWH4"/>
<dbReference type="InterPro" id="IPR036236">
    <property type="entry name" value="Znf_C2H2_sf"/>
</dbReference>
<protein>
    <submittedName>
        <fullName evidence="11">14156_t:CDS:1</fullName>
    </submittedName>
</protein>
<dbReference type="PANTHER" id="PTHR46481">
    <property type="entry name" value="ZINC FINGER BED DOMAIN-CONTAINING PROTEIN 4"/>
    <property type="match status" value="1"/>
</dbReference>
<keyword evidence="6" id="KW-0238">DNA-binding</keyword>
<evidence type="ECO:0000256" key="4">
    <source>
        <dbReference type="ARBA" id="ARBA00022833"/>
    </source>
</evidence>
<evidence type="ECO:0000256" key="2">
    <source>
        <dbReference type="ARBA" id="ARBA00022723"/>
    </source>
</evidence>
<feature type="domain" description="BED-type" evidence="9">
    <location>
        <begin position="50"/>
        <end position="99"/>
    </location>
</feature>
<dbReference type="InterPro" id="IPR012337">
    <property type="entry name" value="RNaseH-like_sf"/>
</dbReference>
<gene>
    <name evidence="11" type="ORF">AMORRO_LOCUS6192</name>
</gene>
<dbReference type="Pfam" id="PF05699">
    <property type="entry name" value="Dimer_Tnp_hAT"/>
    <property type="match status" value="1"/>
</dbReference>
<evidence type="ECO:0000256" key="1">
    <source>
        <dbReference type="ARBA" id="ARBA00004123"/>
    </source>
</evidence>
<evidence type="ECO:0000259" key="10">
    <source>
        <dbReference type="Pfam" id="PF05699"/>
    </source>
</evidence>
<organism evidence="11 12">
    <name type="scientific">Acaulospora morrowiae</name>
    <dbReference type="NCBI Taxonomy" id="94023"/>
    <lineage>
        <taxon>Eukaryota</taxon>
        <taxon>Fungi</taxon>
        <taxon>Fungi incertae sedis</taxon>
        <taxon>Mucoromycota</taxon>
        <taxon>Glomeromycotina</taxon>
        <taxon>Glomeromycetes</taxon>
        <taxon>Diversisporales</taxon>
        <taxon>Acaulosporaceae</taxon>
        <taxon>Acaulospora</taxon>
    </lineage>
</organism>
<evidence type="ECO:0000256" key="5">
    <source>
        <dbReference type="ARBA" id="ARBA00023015"/>
    </source>
</evidence>
<dbReference type="OrthoDB" id="2399442at2759"/>
<keyword evidence="3" id="KW-0863">Zinc-finger</keyword>
<accession>A0A9N9FWH4</accession>